<dbReference type="InterPro" id="IPR006016">
    <property type="entry name" value="UspA"/>
</dbReference>
<dbReference type="SUPFAM" id="SSF52402">
    <property type="entry name" value="Adenine nucleotide alpha hydrolases-like"/>
    <property type="match status" value="2"/>
</dbReference>
<name>A0A3B0TDH4_9ZZZZ</name>
<dbReference type="Pfam" id="PF00582">
    <property type="entry name" value="Usp"/>
    <property type="match status" value="1"/>
</dbReference>
<dbReference type="Gene3D" id="3.40.50.12370">
    <property type="match status" value="1"/>
</dbReference>
<proteinExistence type="inferred from homology"/>
<gene>
    <name evidence="3" type="ORF">MNBD_BACTEROID03-746</name>
</gene>
<evidence type="ECO:0000256" key="1">
    <source>
        <dbReference type="ARBA" id="ARBA00008791"/>
    </source>
</evidence>
<dbReference type="AlphaFoldDB" id="A0A3B0TDH4"/>
<reference evidence="3" key="1">
    <citation type="submission" date="2018-06" db="EMBL/GenBank/DDBJ databases">
        <authorList>
            <person name="Zhirakovskaya E."/>
        </authorList>
    </citation>
    <scope>NUCLEOTIDE SEQUENCE</scope>
</reference>
<dbReference type="CDD" id="cd00293">
    <property type="entry name" value="USP-like"/>
    <property type="match status" value="1"/>
</dbReference>
<organism evidence="3">
    <name type="scientific">hydrothermal vent metagenome</name>
    <dbReference type="NCBI Taxonomy" id="652676"/>
    <lineage>
        <taxon>unclassified sequences</taxon>
        <taxon>metagenomes</taxon>
        <taxon>ecological metagenomes</taxon>
    </lineage>
</organism>
<dbReference type="EMBL" id="UOEL01000115">
    <property type="protein sequence ID" value="VAW14183.1"/>
    <property type="molecule type" value="Genomic_DNA"/>
</dbReference>
<dbReference type="PANTHER" id="PTHR46268">
    <property type="entry name" value="STRESS RESPONSE PROTEIN NHAX"/>
    <property type="match status" value="1"/>
</dbReference>
<dbReference type="PRINTS" id="PR01438">
    <property type="entry name" value="UNVRSLSTRESS"/>
</dbReference>
<comment type="similarity">
    <text evidence="1">Belongs to the universal stress protein A family.</text>
</comment>
<evidence type="ECO:0000313" key="3">
    <source>
        <dbReference type="EMBL" id="VAW14183.1"/>
    </source>
</evidence>
<protein>
    <recommendedName>
        <fullName evidence="2">UspA domain-containing protein</fullName>
    </recommendedName>
</protein>
<dbReference type="InterPro" id="IPR006015">
    <property type="entry name" value="Universal_stress_UspA"/>
</dbReference>
<sequence>MKNILIPTDFSNNAYNALFHATKLVEGKKCTFYLLNIYDETTSILSMNATKSLLQQLKDESNEGLHNLVHRIQLDRKDAQYNFETISKKGDLVEVITKTIQKKEIDLVVMGNNGCSEVKAIFLGSNVLKAIGHIQQCPILTIPKEIDFKPPKEIAFVTDYRHSYDAGLLQPLLFMAEQYRSKIYVMHINEEEVLDGVQEMNRSILLKYLSHFEYSLHWMPLFKSKATAIQVFLDELGIDMLAMVNYDHSFLEKMTREPVIKRVAFDLDIPFLVIPYID</sequence>
<evidence type="ECO:0000259" key="2">
    <source>
        <dbReference type="Pfam" id="PF00582"/>
    </source>
</evidence>
<accession>A0A3B0TDH4</accession>
<dbReference type="PANTHER" id="PTHR46268:SF6">
    <property type="entry name" value="UNIVERSAL STRESS PROTEIN UP12"/>
    <property type="match status" value="1"/>
</dbReference>
<feature type="domain" description="UspA" evidence="2">
    <location>
        <begin position="1"/>
        <end position="142"/>
    </location>
</feature>